<feature type="domain" description="HAMP" evidence="13">
    <location>
        <begin position="195"/>
        <end position="246"/>
    </location>
</feature>
<dbReference type="SUPFAM" id="SSF55874">
    <property type="entry name" value="ATPase domain of HSP90 chaperone/DNA topoisomerase II/histidine kinase"/>
    <property type="match status" value="1"/>
</dbReference>
<evidence type="ECO:0000256" key="4">
    <source>
        <dbReference type="ARBA" id="ARBA00022553"/>
    </source>
</evidence>
<keyword evidence="9" id="KW-0902">Two-component regulatory system</keyword>
<proteinExistence type="predicted"/>
<dbReference type="InterPro" id="IPR005467">
    <property type="entry name" value="His_kinase_dom"/>
</dbReference>
<keyword evidence="6 11" id="KW-0812">Transmembrane</keyword>
<dbReference type="InterPro" id="IPR003594">
    <property type="entry name" value="HATPase_dom"/>
</dbReference>
<accession>A0ABT2EG19</accession>
<dbReference type="PANTHER" id="PTHR45436">
    <property type="entry name" value="SENSOR HISTIDINE KINASE YKOH"/>
    <property type="match status" value="1"/>
</dbReference>
<evidence type="ECO:0000256" key="6">
    <source>
        <dbReference type="ARBA" id="ARBA00022692"/>
    </source>
</evidence>
<sequence>MSATSPSLRQRWERRSIQLRLLLAVVVLVGVALPLGGAWLAHTYREAATENFDERLEAMLNVIIAGVTFDPVAGQLVYDQALGDPRFDQVYSGWYWQITDDAEQTLASRSLWDQRLPVNDARGATVREITGPRGQRLRLVERDIFLAPLPSSIHVSLAGRDDVLVGDIQEFQRLLGFSLLGLGALLLGVLAAQVHWGLAPLRRMRADLKAVEQGTKGELSTQLPDELAALARSMNAVLARDQRLIERGRHTAGNLAHALKTPVSVLRLQLRQLQPAERPVWETELARIDEAVRHHLARASAVGEGTGLAPIEVAENLAPLLKGLTRLAERRDLRLLADLSTPLKARMDAQDLQELVGNLLDNALRWARGSIWLRLYAQAQDKYAQNQYAQKDALVIVVEDDGPGMSEEECGQALTRGARLDQQRSQSGLGLAIVDDLVRLYHGQLELGRSAAGGLRVTLTLPVVTP</sequence>
<dbReference type="PANTHER" id="PTHR45436:SF5">
    <property type="entry name" value="SENSOR HISTIDINE KINASE TRCS"/>
    <property type="match status" value="1"/>
</dbReference>
<evidence type="ECO:0000256" key="11">
    <source>
        <dbReference type="SAM" id="Phobius"/>
    </source>
</evidence>
<dbReference type="Pfam" id="PF02518">
    <property type="entry name" value="HATPase_c"/>
    <property type="match status" value="1"/>
</dbReference>
<evidence type="ECO:0000256" key="1">
    <source>
        <dbReference type="ARBA" id="ARBA00000085"/>
    </source>
</evidence>
<evidence type="ECO:0000313" key="14">
    <source>
        <dbReference type="EMBL" id="MCS2610434.1"/>
    </source>
</evidence>
<evidence type="ECO:0000256" key="10">
    <source>
        <dbReference type="ARBA" id="ARBA00023136"/>
    </source>
</evidence>
<evidence type="ECO:0000256" key="5">
    <source>
        <dbReference type="ARBA" id="ARBA00022679"/>
    </source>
</evidence>
<dbReference type="Gene3D" id="1.10.287.130">
    <property type="match status" value="1"/>
</dbReference>
<dbReference type="InterPro" id="IPR003660">
    <property type="entry name" value="HAMP_dom"/>
</dbReference>
<dbReference type="InterPro" id="IPR050428">
    <property type="entry name" value="TCS_sensor_his_kinase"/>
</dbReference>
<feature type="transmembrane region" description="Helical" evidence="11">
    <location>
        <begin position="174"/>
        <end position="199"/>
    </location>
</feature>
<reference evidence="14" key="1">
    <citation type="submission" date="2021-11" db="EMBL/GenBank/DDBJ databases">
        <title>Halomonas sp., isolated from a coastal aquaculture zone in Dongshan Bay.</title>
        <authorList>
            <person name="Lin W."/>
        </authorList>
    </citation>
    <scope>NUCLEOTIDE SEQUENCE</scope>
    <source>
        <strain evidence="14">Yzlin-01</strain>
    </source>
</reference>
<organism evidence="14 15">
    <name type="scientific">Halomonas dongshanensis</name>
    <dbReference type="NCBI Taxonomy" id="2890835"/>
    <lineage>
        <taxon>Bacteria</taxon>
        <taxon>Pseudomonadati</taxon>
        <taxon>Pseudomonadota</taxon>
        <taxon>Gammaproteobacteria</taxon>
        <taxon>Oceanospirillales</taxon>
        <taxon>Halomonadaceae</taxon>
        <taxon>Halomonas</taxon>
    </lineage>
</organism>
<feature type="transmembrane region" description="Helical" evidence="11">
    <location>
        <begin position="21"/>
        <end position="41"/>
    </location>
</feature>
<dbReference type="PROSITE" id="PS50109">
    <property type="entry name" value="HIS_KIN"/>
    <property type="match status" value="1"/>
</dbReference>
<dbReference type="GO" id="GO:0016301">
    <property type="term" value="F:kinase activity"/>
    <property type="evidence" value="ECO:0007669"/>
    <property type="project" value="UniProtKB-KW"/>
</dbReference>
<name>A0ABT2EG19_9GAMM</name>
<evidence type="ECO:0000259" key="12">
    <source>
        <dbReference type="PROSITE" id="PS50109"/>
    </source>
</evidence>
<dbReference type="EC" id="2.7.13.3" evidence="3"/>
<comment type="catalytic activity">
    <reaction evidence="1">
        <text>ATP + protein L-histidine = ADP + protein N-phospho-L-histidine.</text>
        <dbReference type="EC" id="2.7.13.3"/>
    </reaction>
</comment>
<evidence type="ECO:0000259" key="13">
    <source>
        <dbReference type="PROSITE" id="PS50885"/>
    </source>
</evidence>
<evidence type="ECO:0000256" key="3">
    <source>
        <dbReference type="ARBA" id="ARBA00012438"/>
    </source>
</evidence>
<feature type="domain" description="Histidine kinase" evidence="12">
    <location>
        <begin position="254"/>
        <end position="465"/>
    </location>
</feature>
<dbReference type="Gene3D" id="3.30.565.10">
    <property type="entry name" value="Histidine kinase-like ATPase, C-terminal domain"/>
    <property type="match status" value="1"/>
</dbReference>
<dbReference type="InterPro" id="IPR036890">
    <property type="entry name" value="HATPase_C_sf"/>
</dbReference>
<dbReference type="InterPro" id="IPR004358">
    <property type="entry name" value="Sig_transdc_His_kin-like_C"/>
</dbReference>
<dbReference type="PROSITE" id="PS50885">
    <property type="entry name" value="HAMP"/>
    <property type="match status" value="1"/>
</dbReference>
<evidence type="ECO:0000256" key="8">
    <source>
        <dbReference type="ARBA" id="ARBA00022989"/>
    </source>
</evidence>
<dbReference type="PRINTS" id="PR00344">
    <property type="entry name" value="BCTRLSENSOR"/>
</dbReference>
<dbReference type="Proteomes" id="UP001165542">
    <property type="component" value="Unassembled WGS sequence"/>
</dbReference>
<evidence type="ECO:0000256" key="7">
    <source>
        <dbReference type="ARBA" id="ARBA00022777"/>
    </source>
</evidence>
<keyword evidence="15" id="KW-1185">Reference proteome</keyword>
<dbReference type="RefSeq" id="WP_259036926.1">
    <property type="nucleotide sequence ID" value="NZ_JAJISC010000006.1"/>
</dbReference>
<dbReference type="EMBL" id="JAJISC010000006">
    <property type="protein sequence ID" value="MCS2610434.1"/>
    <property type="molecule type" value="Genomic_DNA"/>
</dbReference>
<evidence type="ECO:0000256" key="2">
    <source>
        <dbReference type="ARBA" id="ARBA00004370"/>
    </source>
</evidence>
<keyword evidence="7 14" id="KW-0418">Kinase</keyword>
<keyword evidence="10 11" id="KW-0472">Membrane</keyword>
<keyword evidence="8 11" id="KW-1133">Transmembrane helix</keyword>
<comment type="caution">
    <text evidence="14">The sequence shown here is derived from an EMBL/GenBank/DDBJ whole genome shotgun (WGS) entry which is preliminary data.</text>
</comment>
<comment type="subcellular location">
    <subcellularLocation>
        <location evidence="2">Membrane</location>
    </subcellularLocation>
</comment>
<evidence type="ECO:0000256" key="9">
    <source>
        <dbReference type="ARBA" id="ARBA00023012"/>
    </source>
</evidence>
<evidence type="ECO:0000313" key="15">
    <source>
        <dbReference type="Proteomes" id="UP001165542"/>
    </source>
</evidence>
<protein>
    <recommendedName>
        <fullName evidence="3">histidine kinase</fullName>
        <ecNumber evidence="3">2.7.13.3</ecNumber>
    </recommendedName>
</protein>
<keyword evidence="4" id="KW-0597">Phosphoprotein</keyword>
<keyword evidence="5" id="KW-0808">Transferase</keyword>
<gene>
    <name evidence="14" type="ORF">LLY24_14025</name>
</gene>
<dbReference type="SMART" id="SM00387">
    <property type="entry name" value="HATPase_c"/>
    <property type="match status" value="1"/>
</dbReference>